<proteinExistence type="predicted"/>
<sequence length="88" mass="9855">MYGSNEKLFTNAELILFDVTYLLSHYVLPTLHATGENQSTIQRDSSPNPSSTFSMVGTSGNVIIGNTWYCVLFILECDLKKLHLEVNL</sequence>
<organism evidence="1 2">
    <name type="scientific">Caerostris darwini</name>
    <dbReference type="NCBI Taxonomy" id="1538125"/>
    <lineage>
        <taxon>Eukaryota</taxon>
        <taxon>Metazoa</taxon>
        <taxon>Ecdysozoa</taxon>
        <taxon>Arthropoda</taxon>
        <taxon>Chelicerata</taxon>
        <taxon>Arachnida</taxon>
        <taxon>Araneae</taxon>
        <taxon>Araneomorphae</taxon>
        <taxon>Entelegynae</taxon>
        <taxon>Araneoidea</taxon>
        <taxon>Araneidae</taxon>
        <taxon>Caerostris</taxon>
    </lineage>
</organism>
<keyword evidence="2" id="KW-1185">Reference proteome</keyword>
<dbReference type="EMBL" id="BPLQ01003103">
    <property type="protein sequence ID" value="GIX98000.1"/>
    <property type="molecule type" value="Genomic_DNA"/>
</dbReference>
<accession>A0AAV4PQ16</accession>
<evidence type="ECO:0000313" key="2">
    <source>
        <dbReference type="Proteomes" id="UP001054837"/>
    </source>
</evidence>
<protein>
    <submittedName>
        <fullName evidence="1">Uncharacterized protein</fullName>
    </submittedName>
</protein>
<evidence type="ECO:0000313" key="1">
    <source>
        <dbReference type="EMBL" id="GIX98000.1"/>
    </source>
</evidence>
<dbReference type="AlphaFoldDB" id="A0AAV4PQ16"/>
<reference evidence="1 2" key="1">
    <citation type="submission" date="2021-06" db="EMBL/GenBank/DDBJ databases">
        <title>Caerostris darwini draft genome.</title>
        <authorList>
            <person name="Kono N."/>
            <person name="Arakawa K."/>
        </authorList>
    </citation>
    <scope>NUCLEOTIDE SEQUENCE [LARGE SCALE GENOMIC DNA]</scope>
</reference>
<comment type="caution">
    <text evidence="1">The sequence shown here is derived from an EMBL/GenBank/DDBJ whole genome shotgun (WGS) entry which is preliminary data.</text>
</comment>
<dbReference type="Proteomes" id="UP001054837">
    <property type="component" value="Unassembled WGS sequence"/>
</dbReference>
<gene>
    <name evidence="1" type="ORF">CDAR_297481</name>
</gene>
<name>A0AAV4PQ16_9ARAC</name>